<evidence type="ECO:0000256" key="11">
    <source>
        <dbReference type="SAM" id="MobiDB-lite"/>
    </source>
</evidence>
<keyword evidence="7" id="KW-0508">mRNA splicing</keyword>
<dbReference type="AlphaFoldDB" id="A0A8K0DWI7"/>
<dbReference type="GO" id="GO:0005737">
    <property type="term" value="C:cytoplasm"/>
    <property type="evidence" value="ECO:0007669"/>
    <property type="project" value="UniProtKB-SubCell"/>
</dbReference>
<evidence type="ECO:0000256" key="1">
    <source>
        <dbReference type="ARBA" id="ARBA00004123"/>
    </source>
</evidence>
<dbReference type="InterPro" id="IPR029338">
    <property type="entry name" value="TSSC4"/>
</dbReference>
<sequence>MEDTFRVRVDKIFGSLTSSSSSSATPSSSLSSLWSLTDDEIQRREWIREKGSPDPEPNSYQSFLAYRRAKPVKNSKDEDDYRFELEKDIEDLDDNDVEDDEDRVGSRLSSRTAKPDDYGDEEWEIKSSIGLDSTLDYEEEEDQYDKLADGKEEARDNMYMKEINDYGIDVDSISMLPTSFKEVVKDPRANHLAAKIRLKEDADAAKGIDSLRVSDNDAPTSIDAETISSENGINPKSILKRKETQLDLKSHKRVRFDPECKDNSGSEADLEGTKAIPMESSSTGVAKDHLSGVPDYLRNPSKYTRYNFDSSNDMDEESNKQAYMDFLKQLKKSNNMEPPAEDASADLSKAVKFIPRKKTSDATMSAEVMPQVGNRGDFVRPRAVPISIAVAEGDVCAMEEDEPEMAAERRDSLQRTGRQYRMKARSELDE</sequence>
<evidence type="ECO:0000256" key="7">
    <source>
        <dbReference type="ARBA" id="ARBA00023187"/>
    </source>
</evidence>
<dbReference type="OrthoDB" id="1906282at2759"/>
<comment type="similarity">
    <text evidence="3">Belongs to the TSSC4 family.</text>
</comment>
<dbReference type="PANTHER" id="PTHR13445">
    <property type="entry name" value="TUMOR SUPPRESSING SUBTRANSFERABLE CANDIDATE 4 TSSC4"/>
    <property type="match status" value="1"/>
</dbReference>
<dbReference type="Proteomes" id="UP000796880">
    <property type="component" value="Unassembled WGS sequence"/>
</dbReference>
<reference evidence="12" key="1">
    <citation type="submission" date="2020-03" db="EMBL/GenBank/DDBJ databases">
        <title>A high-quality chromosome-level genome assembly of a woody plant with both climbing and erect habits, Rhamnella rubrinervis.</title>
        <authorList>
            <person name="Lu Z."/>
            <person name="Yang Y."/>
            <person name="Zhu X."/>
            <person name="Sun Y."/>
        </authorList>
    </citation>
    <scope>NUCLEOTIDE SEQUENCE</scope>
    <source>
        <strain evidence="12">BYM</strain>
        <tissue evidence="12">Leaf</tissue>
    </source>
</reference>
<comment type="subcellular location">
    <subcellularLocation>
        <location evidence="2">Cytoplasm</location>
    </subcellularLocation>
    <subcellularLocation>
        <location evidence="1">Nucleus</location>
    </subcellularLocation>
</comment>
<evidence type="ECO:0000256" key="9">
    <source>
        <dbReference type="ARBA" id="ARBA00035304"/>
    </source>
</evidence>
<protein>
    <recommendedName>
        <fullName evidence="9">U5 small nuclear ribonucleoprotein TSSC4</fullName>
    </recommendedName>
</protein>
<name>A0A8K0DWI7_9ROSA</name>
<dbReference type="GO" id="GO:0006397">
    <property type="term" value="P:mRNA processing"/>
    <property type="evidence" value="ECO:0007669"/>
    <property type="project" value="UniProtKB-KW"/>
</dbReference>
<gene>
    <name evidence="12" type="ORF">FNV43_RR22406</name>
</gene>
<organism evidence="12 13">
    <name type="scientific">Rhamnella rubrinervis</name>
    <dbReference type="NCBI Taxonomy" id="2594499"/>
    <lineage>
        <taxon>Eukaryota</taxon>
        <taxon>Viridiplantae</taxon>
        <taxon>Streptophyta</taxon>
        <taxon>Embryophyta</taxon>
        <taxon>Tracheophyta</taxon>
        <taxon>Spermatophyta</taxon>
        <taxon>Magnoliopsida</taxon>
        <taxon>eudicotyledons</taxon>
        <taxon>Gunneridae</taxon>
        <taxon>Pentapetalae</taxon>
        <taxon>rosids</taxon>
        <taxon>fabids</taxon>
        <taxon>Rosales</taxon>
        <taxon>Rhamnaceae</taxon>
        <taxon>rhamnoid group</taxon>
        <taxon>Rhamneae</taxon>
        <taxon>Rhamnella</taxon>
    </lineage>
</organism>
<proteinExistence type="inferred from homology"/>
<evidence type="ECO:0000256" key="6">
    <source>
        <dbReference type="ARBA" id="ARBA00022728"/>
    </source>
</evidence>
<feature type="compositionally biased region" description="Acidic residues" evidence="11">
    <location>
        <begin position="77"/>
        <end position="102"/>
    </location>
</feature>
<dbReference type="GO" id="GO:0005681">
    <property type="term" value="C:spliceosomal complex"/>
    <property type="evidence" value="ECO:0007669"/>
    <property type="project" value="UniProtKB-KW"/>
</dbReference>
<comment type="caution">
    <text evidence="12">The sequence shown here is derived from an EMBL/GenBank/DDBJ whole genome shotgun (WGS) entry which is preliminary data.</text>
</comment>
<evidence type="ECO:0000313" key="12">
    <source>
        <dbReference type="EMBL" id="KAF3435319.1"/>
    </source>
</evidence>
<evidence type="ECO:0000256" key="5">
    <source>
        <dbReference type="ARBA" id="ARBA00022664"/>
    </source>
</evidence>
<dbReference type="GO" id="GO:0008380">
    <property type="term" value="P:RNA splicing"/>
    <property type="evidence" value="ECO:0007669"/>
    <property type="project" value="UniProtKB-KW"/>
</dbReference>
<dbReference type="Pfam" id="PF15264">
    <property type="entry name" value="TSSC4"/>
    <property type="match status" value="1"/>
</dbReference>
<evidence type="ECO:0000256" key="8">
    <source>
        <dbReference type="ARBA" id="ARBA00023242"/>
    </source>
</evidence>
<feature type="compositionally biased region" description="Basic and acidic residues" evidence="11">
    <location>
        <begin position="255"/>
        <end position="264"/>
    </location>
</feature>
<keyword evidence="5" id="KW-0507">mRNA processing</keyword>
<evidence type="ECO:0000313" key="13">
    <source>
        <dbReference type="Proteomes" id="UP000796880"/>
    </source>
</evidence>
<evidence type="ECO:0000256" key="3">
    <source>
        <dbReference type="ARBA" id="ARBA00010362"/>
    </source>
</evidence>
<comment type="function">
    <text evidence="10">Protein associated with the U5 snRNP, during its maturation and its post-splicing recycling and which is required for spliceosomal tri-snRNP complex assembly in the nucleus. Has a molecular sequestering activity and transiently hinders SNRNP200 binding sites for constitutive splicing factors that intervene later during the assembly of the spliceosome and splicing. Together with its molecular sequestering activity, may also function as a molecular adapter and placeholder, coordinating the assembly of the U5 snRNP and its association with the U4/U6 di-snRNP.</text>
</comment>
<keyword evidence="8" id="KW-0539">Nucleus</keyword>
<evidence type="ECO:0000256" key="4">
    <source>
        <dbReference type="ARBA" id="ARBA00022490"/>
    </source>
</evidence>
<keyword evidence="6" id="KW-0747">Spliceosome</keyword>
<feature type="region of interest" description="Disordered" evidence="11">
    <location>
        <begin position="400"/>
        <end position="430"/>
    </location>
</feature>
<accession>A0A8K0DWI7</accession>
<feature type="region of interest" description="Disordered" evidence="11">
    <location>
        <begin position="45"/>
        <end position="122"/>
    </location>
</feature>
<keyword evidence="4" id="KW-0963">Cytoplasm</keyword>
<feature type="region of interest" description="Disordered" evidence="11">
    <location>
        <begin position="210"/>
        <end position="240"/>
    </location>
</feature>
<dbReference type="EMBL" id="VOIH02000010">
    <property type="protein sequence ID" value="KAF3435319.1"/>
    <property type="molecule type" value="Genomic_DNA"/>
</dbReference>
<keyword evidence="13" id="KW-1185">Reference proteome</keyword>
<dbReference type="PANTHER" id="PTHR13445:SF3">
    <property type="entry name" value="U5 SMALL NUCLEAR RIBONUCLEOPROTEIN TSSC4"/>
    <property type="match status" value="1"/>
</dbReference>
<evidence type="ECO:0000256" key="10">
    <source>
        <dbReference type="ARBA" id="ARBA00045970"/>
    </source>
</evidence>
<feature type="region of interest" description="Disordered" evidence="11">
    <location>
        <begin position="255"/>
        <end position="296"/>
    </location>
</feature>
<evidence type="ECO:0000256" key="2">
    <source>
        <dbReference type="ARBA" id="ARBA00004496"/>
    </source>
</evidence>